<feature type="compositionally biased region" description="Basic and acidic residues" evidence="1">
    <location>
        <begin position="88"/>
        <end position="100"/>
    </location>
</feature>
<organism evidence="2 3">
    <name type="scientific">Streptomyces vinaceus</name>
    <dbReference type="NCBI Taxonomy" id="1960"/>
    <lineage>
        <taxon>Bacteria</taxon>
        <taxon>Bacillati</taxon>
        <taxon>Actinomycetota</taxon>
        <taxon>Actinomycetes</taxon>
        <taxon>Kitasatosporales</taxon>
        <taxon>Streptomycetaceae</taxon>
        <taxon>Streptomyces</taxon>
    </lineage>
</organism>
<dbReference type="RefSeq" id="WP_150528085.1">
    <property type="nucleotide sequence ID" value="NZ_BNBW01000002.1"/>
</dbReference>
<dbReference type="KEGG" id="svn:CP980_11090"/>
<sequence>MRSERTPFEGGPMDGRVLPVLLGPTGHPPKWYEIPVPAADGGPPTVLLYERVPAGHSKRLHLQKGWKYTYTPSGRKPALRWPWTKTKPRTEPRPEPEAEQKPAPPTA</sequence>
<proteinExistence type="predicted"/>
<evidence type="ECO:0000256" key="1">
    <source>
        <dbReference type="SAM" id="MobiDB-lite"/>
    </source>
</evidence>
<dbReference type="Proteomes" id="UP000325563">
    <property type="component" value="Chromosome"/>
</dbReference>
<evidence type="ECO:0000313" key="3">
    <source>
        <dbReference type="Proteomes" id="UP000325563"/>
    </source>
</evidence>
<accession>A0A5J6J2W4</accession>
<gene>
    <name evidence="2" type="ORF">CP980_11090</name>
</gene>
<feature type="region of interest" description="Disordered" evidence="1">
    <location>
        <begin position="72"/>
        <end position="107"/>
    </location>
</feature>
<protein>
    <submittedName>
        <fullName evidence="2">Uncharacterized protein</fullName>
    </submittedName>
</protein>
<feature type="region of interest" description="Disordered" evidence="1">
    <location>
        <begin position="1"/>
        <end position="21"/>
    </location>
</feature>
<reference evidence="2 3" key="1">
    <citation type="submission" date="2017-09" db="EMBL/GenBank/DDBJ databases">
        <authorList>
            <person name="Lee N."/>
            <person name="Cho B.-K."/>
        </authorList>
    </citation>
    <scope>NUCLEOTIDE SEQUENCE [LARGE SCALE GENOMIC DNA]</scope>
    <source>
        <strain evidence="2 3">ATCC 27476</strain>
    </source>
</reference>
<dbReference type="EMBL" id="CP023692">
    <property type="protein sequence ID" value="QEV45547.1"/>
    <property type="molecule type" value="Genomic_DNA"/>
</dbReference>
<name>A0A5J6J2W4_STRVI</name>
<dbReference type="AlphaFoldDB" id="A0A5J6J2W4"/>
<dbReference type="GeneID" id="95611100"/>
<keyword evidence="3" id="KW-1185">Reference proteome</keyword>
<evidence type="ECO:0000313" key="2">
    <source>
        <dbReference type="EMBL" id="QEV45547.1"/>
    </source>
</evidence>